<name>A0A0D6IN90_ALCXX</name>
<gene>
    <name evidence="4" type="primary">phbB</name>
    <name evidence="4" type="ORF">O9570_11475</name>
</gene>
<proteinExistence type="inferred from homology"/>
<dbReference type="PANTHER" id="PTHR42879:SF2">
    <property type="entry name" value="3-OXOACYL-[ACYL-CARRIER-PROTEIN] REDUCTASE FABG"/>
    <property type="match status" value="1"/>
</dbReference>
<comment type="similarity">
    <text evidence="1">Belongs to the short-chain dehydrogenases/reductases (SDR) family.</text>
</comment>
<dbReference type="SUPFAM" id="SSF51735">
    <property type="entry name" value="NAD(P)-binding Rossmann-fold domains"/>
    <property type="match status" value="1"/>
</dbReference>
<dbReference type="InterPro" id="IPR011283">
    <property type="entry name" value="Acetoacetyl-CoA_reductase"/>
</dbReference>
<protein>
    <submittedName>
        <fullName evidence="4">Acetoacetyl-CoA reductase</fullName>
        <ecNumber evidence="4">1.1.1.36</ecNumber>
    </submittedName>
</protein>
<dbReference type="AlphaFoldDB" id="A0A0D6IN90"/>
<dbReference type="PROSITE" id="PS00061">
    <property type="entry name" value="ADH_SHORT"/>
    <property type="match status" value="1"/>
</dbReference>
<dbReference type="KEGG" id="axx:ERS451415_05454"/>
<dbReference type="InterPro" id="IPR057326">
    <property type="entry name" value="KR_dom"/>
</dbReference>
<dbReference type="Pfam" id="PF13561">
    <property type="entry name" value="adh_short_C2"/>
    <property type="match status" value="1"/>
</dbReference>
<dbReference type="RefSeq" id="WP_006385829.1">
    <property type="nucleotide sequence ID" value="NZ_CAJFDJ010000002.1"/>
</dbReference>
<dbReference type="GO" id="GO:0018454">
    <property type="term" value="F:acetoacetyl-CoA reductase activity"/>
    <property type="evidence" value="ECO:0007669"/>
    <property type="project" value="UniProtKB-EC"/>
</dbReference>
<evidence type="ECO:0000256" key="1">
    <source>
        <dbReference type="ARBA" id="ARBA00006484"/>
    </source>
</evidence>
<dbReference type="Proteomes" id="UP001141992">
    <property type="component" value="Unassembled WGS sequence"/>
</dbReference>
<evidence type="ECO:0000259" key="3">
    <source>
        <dbReference type="SMART" id="SM00822"/>
    </source>
</evidence>
<dbReference type="FunFam" id="3.40.50.720:FF:000173">
    <property type="entry name" value="3-oxoacyl-[acyl-carrier protein] reductase"/>
    <property type="match status" value="1"/>
</dbReference>
<dbReference type="GO" id="GO:0005737">
    <property type="term" value="C:cytoplasm"/>
    <property type="evidence" value="ECO:0007669"/>
    <property type="project" value="InterPro"/>
</dbReference>
<comment type="caution">
    <text evidence="4">The sequence shown here is derived from an EMBL/GenBank/DDBJ whole genome shotgun (WGS) entry which is preliminary data.</text>
</comment>
<dbReference type="PRINTS" id="PR00081">
    <property type="entry name" value="GDHRDH"/>
</dbReference>
<feature type="domain" description="Ketoreductase" evidence="3">
    <location>
        <begin position="5"/>
        <end position="185"/>
    </location>
</feature>
<dbReference type="InterPro" id="IPR002347">
    <property type="entry name" value="SDR_fam"/>
</dbReference>
<evidence type="ECO:0000313" key="5">
    <source>
        <dbReference type="Proteomes" id="UP001141992"/>
    </source>
</evidence>
<dbReference type="NCBIfam" id="NF009466">
    <property type="entry name" value="PRK12826.1-2"/>
    <property type="match status" value="1"/>
</dbReference>
<dbReference type="PRINTS" id="PR00080">
    <property type="entry name" value="SDRFAMILY"/>
</dbReference>
<dbReference type="GO" id="GO:0042619">
    <property type="term" value="P:poly-hydroxybutyrate biosynthetic process"/>
    <property type="evidence" value="ECO:0007669"/>
    <property type="project" value="InterPro"/>
</dbReference>
<dbReference type="SMART" id="SM00822">
    <property type="entry name" value="PKS_KR"/>
    <property type="match status" value="1"/>
</dbReference>
<keyword evidence="2 4" id="KW-0560">Oxidoreductase</keyword>
<dbReference type="InterPro" id="IPR020904">
    <property type="entry name" value="Sc_DH/Rdtase_CS"/>
</dbReference>
<dbReference type="GeneID" id="75272911"/>
<dbReference type="EMBL" id="JAPZVI010000006">
    <property type="protein sequence ID" value="MCZ8402067.1"/>
    <property type="molecule type" value="Genomic_DNA"/>
</dbReference>
<dbReference type="NCBIfam" id="NF009464">
    <property type="entry name" value="PRK12824.1"/>
    <property type="match status" value="1"/>
</dbReference>
<reference evidence="4" key="1">
    <citation type="submission" date="2022-12" db="EMBL/GenBank/DDBJ databases">
        <authorList>
            <person name="Voronina O.L."/>
            <person name="Kunda M.S."/>
            <person name="Ryzhova N."/>
            <person name="Aksenova E.I."/>
        </authorList>
    </citation>
    <scope>NUCLEOTIDE SEQUENCE</scope>
    <source>
        <strain evidence="4">SCCH136:Ach223948</strain>
    </source>
</reference>
<dbReference type="EC" id="1.1.1.36" evidence="4"/>
<dbReference type="InterPro" id="IPR036291">
    <property type="entry name" value="NAD(P)-bd_dom_sf"/>
</dbReference>
<sequence>MATKRTALVTGGTGCLGRAIARALLDAGHDVIVTCHASEAATRQWLDQEAAAGRRYDMVKVDVADYDACQALARRLADDGRQIDILVNNAGITRDASLRKMSYENWNDVLRSNLDSMFNMTQPLCGPMADRGWGRIVNISSVNGSKGAFGQTNYAASKAGIHGFTKSLALELARKGVTVNTVSPGYLATRMVEAVPEDVLKEKILPQIPLGRLGQPDEIAALVAFICSDAAAFMTGSNVAMNGGQHMY</sequence>
<dbReference type="GO" id="GO:0032787">
    <property type="term" value="P:monocarboxylic acid metabolic process"/>
    <property type="evidence" value="ECO:0007669"/>
    <property type="project" value="UniProtKB-ARBA"/>
</dbReference>
<dbReference type="eggNOG" id="COG1028">
    <property type="taxonomic scope" value="Bacteria"/>
</dbReference>
<dbReference type="PANTHER" id="PTHR42879">
    <property type="entry name" value="3-OXOACYL-(ACYL-CARRIER-PROTEIN) REDUCTASE"/>
    <property type="match status" value="1"/>
</dbReference>
<dbReference type="Gene3D" id="3.40.50.720">
    <property type="entry name" value="NAD(P)-binding Rossmann-like Domain"/>
    <property type="match status" value="1"/>
</dbReference>
<dbReference type="NCBIfam" id="TIGR01829">
    <property type="entry name" value="AcAcCoA_reduct"/>
    <property type="match status" value="1"/>
</dbReference>
<organism evidence="4 5">
    <name type="scientific">Alcaligenes xylosoxydans xylosoxydans</name>
    <name type="common">Achromobacter xylosoxidans</name>
    <dbReference type="NCBI Taxonomy" id="85698"/>
    <lineage>
        <taxon>Bacteria</taxon>
        <taxon>Pseudomonadati</taxon>
        <taxon>Pseudomonadota</taxon>
        <taxon>Betaproteobacteria</taxon>
        <taxon>Burkholderiales</taxon>
        <taxon>Alcaligenaceae</taxon>
        <taxon>Achromobacter</taxon>
    </lineage>
</organism>
<evidence type="ECO:0000256" key="2">
    <source>
        <dbReference type="ARBA" id="ARBA00023002"/>
    </source>
</evidence>
<accession>A0A0D6IN90</accession>
<dbReference type="CDD" id="cd05333">
    <property type="entry name" value="BKR_SDR_c"/>
    <property type="match status" value="1"/>
</dbReference>
<evidence type="ECO:0000313" key="4">
    <source>
        <dbReference type="EMBL" id="MCZ8402067.1"/>
    </source>
</evidence>
<accession>A0A0M7FVG1</accession>
<dbReference type="InterPro" id="IPR050259">
    <property type="entry name" value="SDR"/>
</dbReference>